<dbReference type="InterPro" id="IPR011009">
    <property type="entry name" value="Kinase-like_dom_sf"/>
</dbReference>
<feature type="compositionally biased region" description="Pro residues" evidence="1">
    <location>
        <begin position="180"/>
        <end position="189"/>
    </location>
</feature>
<reference evidence="2" key="2">
    <citation type="submission" date="2025-09" db="UniProtKB">
        <authorList>
            <consortium name="Ensembl"/>
        </authorList>
    </citation>
    <scope>IDENTIFICATION</scope>
</reference>
<feature type="compositionally biased region" description="Gly residues" evidence="1">
    <location>
        <begin position="232"/>
        <end position="244"/>
    </location>
</feature>
<feature type="region of interest" description="Disordered" evidence="1">
    <location>
        <begin position="302"/>
        <end position="326"/>
    </location>
</feature>
<keyword evidence="3" id="KW-1185">Reference proteome</keyword>
<evidence type="ECO:0000313" key="2">
    <source>
        <dbReference type="Ensembl" id="ENSVKKP00000008419.1"/>
    </source>
</evidence>
<dbReference type="Gene3D" id="3.30.200.20">
    <property type="entry name" value="Phosphorylase Kinase, domain 1"/>
    <property type="match status" value="1"/>
</dbReference>
<proteinExistence type="predicted"/>
<sequence>MAEAASAEQEPETLRLKRLRGGGFFAVPPEHRLGRCRSVKEFEKLNRIGEGTYGIVYRARDTQTDEIVALKKVRMDKEKDGEPAGLAGRALLAFCRGQERAPDGCLPPRHPHQQPPGNHAAAEAAAPQRRGAEGGGGGQPPGEHFPGDGLLRAGPCQPPGEHAGALLRSSGEVHRSPGAQGPPVPPPQLHHPQGPEGVQFAHDRQRLCEDSGLRFGSCVPGARQGHDAQGGHTLGRGLHPGGAAGPQAATSRELGDPADRHDRAAAGHAQRDHLAGLLQAAAGEPVHPAQAALQQPEAQIPLAVRGGPPPAQLPLHVRPQKKSHGQRLPGELLLQGEAPALRAGPHAHLPAPSQQAGRPEHGGQGCGQAQPALRAPGPPARCVQGWAGPNPSLGSIREWTSAGSRRLEGPSRARLASRALRQPRPRVGRGGTPAAKRPGRARRPPRPLGEAGKKPLLRRGLPLLRRLVCKVRCVHIEEAAACVTESVLVIIKQFLSFT</sequence>
<name>A0A8D2J094_VARKO</name>
<feature type="compositionally biased region" description="Low complexity" evidence="1">
    <location>
        <begin position="120"/>
        <end position="129"/>
    </location>
</feature>
<dbReference type="AlphaFoldDB" id="A0A8D2J094"/>
<reference evidence="2" key="1">
    <citation type="submission" date="2025-08" db="UniProtKB">
        <authorList>
            <consortium name="Ensembl"/>
        </authorList>
    </citation>
    <scope>IDENTIFICATION</scope>
</reference>
<evidence type="ECO:0000313" key="3">
    <source>
        <dbReference type="Proteomes" id="UP000694545"/>
    </source>
</evidence>
<evidence type="ECO:0000256" key="1">
    <source>
        <dbReference type="SAM" id="MobiDB-lite"/>
    </source>
</evidence>
<dbReference type="Ensembl" id="ENSVKKT00000008635.1">
    <property type="protein sequence ID" value="ENSVKKP00000008419.1"/>
    <property type="gene ID" value="ENSVKKG00000005989.1"/>
</dbReference>
<protein>
    <submittedName>
        <fullName evidence="2">Uncharacterized protein</fullName>
    </submittedName>
</protein>
<accession>A0A8D2J094</accession>
<feature type="region of interest" description="Disordered" evidence="1">
    <location>
        <begin position="219"/>
        <end position="269"/>
    </location>
</feature>
<feature type="region of interest" description="Disordered" evidence="1">
    <location>
        <begin position="102"/>
        <end position="198"/>
    </location>
</feature>
<dbReference type="Proteomes" id="UP000694545">
    <property type="component" value="Unplaced"/>
</dbReference>
<feature type="compositionally biased region" description="Basic and acidic residues" evidence="1">
    <location>
        <begin position="253"/>
        <end position="269"/>
    </location>
</feature>
<dbReference type="SUPFAM" id="SSF56112">
    <property type="entry name" value="Protein kinase-like (PK-like)"/>
    <property type="match status" value="1"/>
</dbReference>
<organism evidence="2 3">
    <name type="scientific">Varanus komodoensis</name>
    <name type="common">Komodo dragon</name>
    <dbReference type="NCBI Taxonomy" id="61221"/>
    <lineage>
        <taxon>Eukaryota</taxon>
        <taxon>Metazoa</taxon>
        <taxon>Chordata</taxon>
        <taxon>Craniata</taxon>
        <taxon>Vertebrata</taxon>
        <taxon>Euteleostomi</taxon>
        <taxon>Lepidosauria</taxon>
        <taxon>Squamata</taxon>
        <taxon>Bifurcata</taxon>
        <taxon>Unidentata</taxon>
        <taxon>Episquamata</taxon>
        <taxon>Toxicofera</taxon>
        <taxon>Anguimorpha</taxon>
        <taxon>Paleoanguimorpha</taxon>
        <taxon>Varanoidea</taxon>
        <taxon>Varanidae</taxon>
        <taxon>Varanus</taxon>
    </lineage>
</organism>
<feature type="region of interest" description="Disordered" evidence="1">
    <location>
        <begin position="343"/>
        <end position="454"/>
    </location>
</feature>